<accession>A0A8S5PNY4</accession>
<evidence type="ECO:0000313" key="1">
    <source>
        <dbReference type="EMBL" id="DAE08211.1"/>
    </source>
</evidence>
<dbReference type="EMBL" id="BK015465">
    <property type="protein sequence ID" value="DAE08211.1"/>
    <property type="molecule type" value="Genomic_DNA"/>
</dbReference>
<protein>
    <submittedName>
        <fullName evidence="1">Uncharacterized protein</fullName>
    </submittedName>
</protein>
<reference evidence="1" key="1">
    <citation type="journal article" date="2021" name="Proc. Natl. Acad. Sci. U.S.A.">
        <title>A Catalog of Tens of Thousands of Viruses from Human Metagenomes Reveals Hidden Associations with Chronic Diseases.</title>
        <authorList>
            <person name="Tisza M.J."/>
            <person name="Buck C.B."/>
        </authorList>
    </citation>
    <scope>NUCLEOTIDE SEQUENCE</scope>
    <source>
        <strain evidence="1">CtXQ014</strain>
    </source>
</reference>
<name>A0A8S5PNY4_9CAUD</name>
<proteinExistence type="predicted"/>
<sequence length="54" mass="6185">MQRGPCRLGHAHREAPGTTLPLNIFKIHVGFTVYSYPSMFKERNGKNKCILVNR</sequence>
<organism evidence="1">
    <name type="scientific">Siphoviridae sp. ctXQ014</name>
    <dbReference type="NCBI Taxonomy" id="2825542"/>
    <lineage>
        <taxon>Viruses</taxon>
        <taxon>Duplodnaviria</taxon>
        <taxon>Heunggongvirae</taxon>
        <taxon>Uroviricota</taxon>
        <taxon>Caudoviricetes</taxon>
    </lineage>
</organism>